<dbReference type="GO" id="GO:0000070">
    <property type="term" value="P:mitotic sister chromatid segregation"/>
    <property type="evidence" value="ECO:0007669"/>
    <property type="project" value="UniProtKB-ARBA"/>
</dbReference>
<dbReference type="GO" id="GO:0005524">
    <property type="term" value="F:ATP binding"/>
    <property type="evidence" value="ECO:0007669"/>
    <property type="project" value="UniProtKB-UniRule"/>
</dbReference>
<dbReference type="InterPro" id="IPR011009">
    <property type="entry name" value="Kinase-like_dom_sf"/>
</dbReference>
<dbReference type="PANTHER" id="PTHR24350">
    <property type="entry name" value="SERINE/THREONINE-PROTEIN KINASE IAL-RELATED"/>
    <property type="match status" value="1"/>
</dbReference>
<dbReference type="InterPro" id="IPR030616">
    <property type="entry name" value="Aur-like"/>
</dbReference>
<dbReference type="EMBL" id="JBFDAA010000016">
    <property type="protein sequence ID" value="KAL1117392.1"/>
    <property type="molecule type" value="Genomic_DNA"/>
</dbReference>
<dbReference type="GO" id="GO:0004674">
    <property type="term" value="F:protein serine/threonine kinase activity"/>
    <property type="evidence" value="ECO:0007669"/>
    <property type="project" value="UniProtKB-KW"/>
</dbReference>
<dbReference type="PROSITE" id="PS00107">
    <property type="entry name" value="PROTEIN_KINASE_ATP"/>
    <property type="match status" value="1"/>
</dbReference>
<feature type="binding site" evidence="10 12">
    <location>
        <position position="40"/>
    </location>
    <ligand>
        <name>ATP</name>
        <dbReference type="ChEBI" id="CHEBI:30616"/>
    </ligand>
</feature>
<evidence type="ECO:0000256" key="11">
    <source>
        <dbReference type="PIRSR" id="PIRSR630616-3"/>
    </source>
</evidence>
<evidence type="ECO:0000256" key="3">
    <source>
        <dbReference type="ARBA" id="ARBA00022679"/>
    </source>
</evidence>
<evidence type="ECO:0000256" key="13">
    <source>
        <dbReference type="RuleBase" id="RU000304"/>
    </source>
</evidence>
<feature type="binding site" evidence="10">
    <location>
        <position position="154"/>
    </location>
    <ligand>
        <name>ATP</name>
        <dbReference type="ChEBI" id="CHEBI:30616"/>
    </ligand>
</feature>
<feature type="non-terminal residue" evidence="16">
    <location>
        <position position="1"/>
    </location>
</feature>
<feature type="binding site" evidence="10">
    <location>
        <begin position="140"/>
        <end position="141"/>
    </location>
    <ligand>
        <name>ATP</name>
        <dbReference type="ChEBI" id="CHEBI:30616"/>
    </ligand>
</feature>
<dbReference type="FunFam" id="3.30.200.20:FF:000042">
    <property type="entry name" value="Aurora kinase A"/>
    <property type="match status" value="1"/>
</dbReference>
<protein>
    <recommendedName>
        <fullName evidence="14">Aurora kinase</fullName>
        <ecNumber evidence="14">2.7.11.1</ecNumber>
    </recommendedName>
</protein>
<evidence type="ECO:0000256" key="1">
    <source>
        <dbReference type="ARBA" id="ARBA00004214"/>
    </source>
</evidence>
<keyword evidence="17" id="KW-1185">Reference proteome</keyword>
<comment type="caution">
    <text evidence="16">The sequence shown here is derived from an EMBL/GenBank/DDBJ whole genome shotgun (WGS) entry which is preliminary data.</text>
</comment>
<keyword evidence="6 10" id="KW-0067">ATP-binding</keyword>
<gene>
    <name evidence="16" type="ORF">AAG570_004718</name>
</gene>
<evidence type="ECO:0000256" key="5">
    <source>
        <dbReference type="ARBA" id="ARBA00022777"/>
    </source>
</evidence>
<comment type="similarity">
    <text evidence="14">Belongs to the protein kinase superfamily. Ser/Thr protein kinase family. Aurora subfamily.</text>
</comment>
<evidence type="ECO:0000256" key="6">
    <source>
        <dbReference type="ARBA" id="ARBA00022840"/>
    </source>
</evidence>
<comment type="catalytic activity">
    <reaction evidence="8 14">
        <text>L-seryl-[protein] + ATP = O-phospho-L-seryl-[protein] + ADP + H(+)</text>
        <dbReference type="Rhea" id="RHEA:17989"/>
        <dbReference type="Rhea" id="RHEA-COMP:9863"/>
        <dbReference type="Rhea" id="RHEA-COMP:11604"/>
        <dbReference type="ChEBI" id="CHEBI:15378"/>
        <dbReference type="ChEBI" id="CHEBI:29999"/>
        <dbReference type="ChEBI" id="CHEBI:30616"/>
        <dbReference type="ChEBI" id="CHEBI:83421"/>
        <dbReference type="ChEBI" id="CHEBI:456216"/>
        <dbReference type="EC" id="2.7.11.1"/>
    </reaction>
</comment>
<comment type="catalytic activity">
    <reaction evidence="7 14">
        <text>L-threonyl-[protein] + ATP = O-phospho-L-threonyl-[protein] + ADP + H(+)</text>
        <dbReference type="Rhea" id="RHEA:46608"/>
        <dbReference type="Rhea" id="RHEA-COMP:11060"/>
        <dbReference type="Rhea" id="RHEA-COMP:11605"/>
        <dbReference type="ChEBI" id="CHEBI:15378"/>
        <dbReference type="ChEBI" id="CHEBI:30013"/>
        <dbReference type="ChEBI" id="CHEBI:30616"/>
        <dbReference type="ChEBI" id="CHEBI:61977"/>
        <dbReference type="ChEBI" id="CHEBI:456216"/>
        <dbReference type="EC" id="2.7.11.1"/>
    </reaction>
</comment>
<evidence type="ECO:0000256" key="8">
    <source>
        <dbReference type="ARBA" id="ARBA00048679"/>
    </source>
</evidence>
<dbReference type="PROSITE" id="PS00108">
    <property type="entry name" value="PROTEIN_KINASE_ST"/>
    <property type="match status" value="1"/>
</dbReference>
<accession>A0ABD0Y1P4</accession>
<feature type="binding site" evidence="10">
    <location>
        <begin position="89"/>
        <end position="91"/>
    </location>
    <ligand>
        <name>ATP</name>
        <dbReference type="ChEBI" id="CHEBI:30616"/>
    </ligand>
</feature>
<dbReference type="SMART" id="SM00220">
    <property type="entry name" value="S_TKc"/>
    <property type="match status" value="1"/>
</dbReference>
<dbReference type="EC" id="2.7.11.1" evidence="14"/>
<evidence type="ECO:0000256" key="4">
    <source>
        <dbReference type="ARBA" id="ARBA00022741"/>
    </source>
</evidence>
<feature type="active site" description="Proton acceptor" evidence="9">
    <location>
        <position position="136"/>
    </location>
</feature>
<keyword evidence="2 13" id="KW-0723">Serine/threonine-protein kinase</keyword>
<comment type="subcellular location">
    <subcellularLocation>
        <location evidence="1">Midbody</location>
    </subcellularLocation>
</comment>
<dbReference type="Gene3D" id="1.10.510.10">
    <property type="entry name" value="Transferase(Phosphotransferase) domain 1"/>
    <property type="match status" value="1"/>
</dbReference>
<dbReference type="FunFam" id="1.10.510.10:FF:000235">
    <property type="entry name" value="Serine/threonine-protein kinase ark1"/>
    <property type="match status" value="1"/>
</dbReference>
<dbReference type="GO" id="GO:0006325">
    <property type="term" value="P:chromatin organization"/>
    <property type="evidence" value="ECO:0007669"/>
    <property type="project" value="UniProtKB-ARBA"/>
</dbReference>
<keyword evidence="3 14" id="KW-0808">Transferase</keyword>
<name>A0ABD0Y1P4_9HEMI</name>
<reference evidence="16 17" key="1">
    <citation type="submission" date="2024-07" db="EMBL/GenBank/DDBJ databases">
        <title>Chromosome-level genome assembly of the water stick insect Ranatra chinensis (Heteroptera: Nepidae).</title>
        <authorList>
            <person name="Liu X."/>
        </authorList>
    </citation>
    <scope>NUCLEOTIDE SEQUENCE [LARGE SCALE GENOMIC DNA]</scope>
    <source>
        <strain evidence="16">Cailab_2021Rc</strain>
        <tissue evidence="16">Muscle</tissue>
    </source>
</reference>
<feature type="cross-link" description="Glycyl lysine isopeptide (Lys-Gly) (interchain with G-Cter in SUMO2)" evidence="11">
    <location>
        <position position="138"/>
    </location>
</feature>
<proteinExistence type="inferred from homology"/>
<dbReference type="InterPro" id="IPR000719">
    <property type="entry name" value="Prot_kinase_dom"/>
</dbReference>
<dbReference type="InterPro" id="IPR008271">
    <property type="entry name" value="Ser/Thr_kinase_AS"/>
</dbReference>
<keyword evidence="5 14" id="KW-0418">Kinase</keyword>
<dbReference type="Proteomes" id="UP001558652">
    <property type="component" value="Unassembled WGS sequence"/>
</dbReference>
<evidence type="ECO:0000256" key="12">
    <source>
        <dbReference type="PROSITE-ProRule" id="PRU10141"/>
    </source>
</evidence>
<evidence type="ECO:0000313" key="17">
    <source>
        <dbReference type="Proteomes" id="UP001558652"/>
    </source>
</evidence>
<feature type="binding site" evidence="10">
    <location>
        <position position="21"/>
    </location>
    <ligand>
        <name>ATP</name>
        <dbReference type="ChEBI" id="CHEBI:30616"/>
    </ligand>
</feature>
<dbReference type="GO" id="GO:0030496">
    <property type="term" value="C:midbody"/>
    <property type="evidence" value="ECO:0007669"/>
    <property type="project" value="UniProtKB-SubCell"/>
</dbReference>
<evidence type="ECO:0000256" key="10">
    <source>
        <dbReference type="PIRSR" id="PIRSR630616-2"/>
    </source>
</evidence>
<evidence type="ECO:0000313" key="16">
    <source>
        <dbReference type="EMBL" id="KAL1117392.1"/>
    </source>
</evidence>
<feature type="domain" description="Protein kinase" evidence="15">
    <location>
        <begin position="11"/>
        <end position="281"/>
    </location>
</feature>
<dbReference type="Gene3D" id="3.30.200.20">
    <property type="entry name" value="Phosphorylase Kinase, domain 1"/>
    <property type="match status" value="1"/>
</dbReference>
<organism evidence="16 17">
    <name type="scientific">Ranatra chinensis</name>
    <dbReference type="NCBI Taxonomy" id="642074"/>
    <lineage>
        <taxon>Eukaryota</taxon>
        <taxon>Metazoa</taxon>
        <taxon>Ecdysozoa</taxon>
        <taxon>Arthropoda</taxon>
        <taxon>Hexapoda</taxon>
        <taxon>Insecta</taxon>
        <taxon>Pterygota</taxon>
        <taxon>Neoptera</taxon>
        <taxon>Paraneoptera</taxon>
        <taxon>Hemiptera</taxon>
        <taxon>Heteroptera</taxon>
        <taxon>Panheteroptera</taxon>
        <taxon>Nepomorpha</taxon>
        <taxon>Nepidae</taxon>
        <taxon>Ranatrinae</taxon>
        <taxon>Ranatra</taxon>
    </lineage>
</organism>
<evidence type="ECO:0000256" key="7">
    <source>
        <dbReference type="ARBA" id="ARBA00047899"/>
    </source>
</evidence>
<dbReference type="GO" id="GO:0032506">
    <property type="term" value="P:cytokinetic process"/>
    <property type="evidence" value="ECO:0007669"/>
    <property type="project" value="UniProtKB-ARBA"/>
</dbReference>
<evidence type="ECO:0000256" key="9">
    <source>
        <dbReference type="PIRSR" id="PIRSR630616-1"/>
    </source>
</evidence>
<dbReference type="AlphaFoldDB" id="A0ABD0Y1P4"/>
<dbReference type="CDD" id="cd14007">
    <property type="entry name" value="STKc_Aurora"/>
    <property type="match status" value="1"/>
</dbReference>
<sequence>SSQKRWTLEDFEIGRALGKGKFGCVYLAREKHSHYIVAIKVLFKSQIINANLEHQLRREIEIQAHLRHPNILKLFGYFHDSTRVYVILEHASGGQLYKQLQAQPDKRFNERRAAELVKQLAGALVYCHTQNVIHRDIKPENLLLGPQGELKLADFGWSVHAPSSRRMTVCGTLDYLAPEMVLSRPHDHNVDIWCLGVLCYELLCGYPPFEAPTYEETYHKITNAIVTVPAFVSEDAKDLISKVSCLWYVDIFNHSHMAGRSSLNTGVVVSVCDYHAEGPGFDSLRGQS</sequence>
<evidence type="ECO:0000256" key="14">
    <source>
        <dbReference type="RuleBase" id="RU367134"/>
    </source>
</evidence>
<dbReference type="GO" id="GO:0030261">
    <property type="term" value="P:chromosome condensation"/>
    <property type="evidence" value="ECO:0007669"/>
    <property type="project" value="UniProtKB-ARBA"/>
</dbReference>
<dbReference type="Pfam" id="PF00069">
    <property type="entry name" value="Pkinase"/>
    <property type="match status" value="1"/>
</dbReference>
<dbReference type="PROSITE" id="PS50011">
    <property type="entry name" value="PROTEIN_KINASE_DOM"/>
    <property type="match status" value="1"/>
</dbReference>
<dbReference type="SUPFAM" id="SSF56112">
    <property type="entry name" value="Protein kinase-like (PK-like)"/>
    <property type="match status" value="1"/>
</dbReference>
<evidence type="ECO:0000259" key="15">
    <source>
        <dbReference type="PROSITE" id="PS50011"/>
    </source>
</evidence>
<evidence type="ECO:0000256" key="2">
    <source>
        <dbReference type="ARBA" id="ARBA00022527"/>
    </source>
</evidence>
<dbReference type="InterPro" id="IPR017441">
    <property type="entry name" value="Protein_kinase_ATP_BS"/>
</dbReference>
<keyword evidence="4 10" id="KW-0547">Nucleotide-binding</keyword>